<comment type="cofactor">
    <cofactor evidence="7 11">
        <name>[4Fe-4S] cluster</name>
        <dbReference type="ChEBI" id="CHEBI:49883"/>
    </cofactor>
    <text evidence="7 11">Binds 1 [4Fe-4S] cluster per subunit.</text>
</comment>
<dbReference type="EnsemblBacteria" id="ABQ87909">
    <property type="protein sequence ID" value="ABQ87909"/>
    <property type="gene ID" value="Msm_1704"/>
</dbReference>
<dbReference type="MEROPS" id="C44.001"/>
<evidence type="ECO:0000313" key="14">
    <source>
        <dbReference type="Proteomes" id="UP000001992"/>
    </source>
</evidence>
<gene>
    <name evidence="7" type="primary">purF</name>
    <name evidence="13" type="ordered locus">Msm_1704</name>
</gene>
<feature type="binding site" evidence="7 10">
    <location>
        <position position="306"/>
    </location>
    <ligand>
        <name>Mg(2+)</name>
        <dbReference type="ChEBI" id="CHEBI:18420"/>
    </ligand>
</feature>
<dbReference type="InterPro" id="IPR000836">
    <property type="entry name" value="PRTase_dom"/>
</dbReference>
<dbReference type="InterPro" id="IPR029055">
    <property type="entry name" value="Ntn_hydrolases_N"/>
</dbReference>
<dbReference type="UniPathway" id="UPA00074">
    <property type="reaction ID" value="UER00124"/>
</dbReference>
<dbReference type="InterPro" id="IPR035584">
    <property type="entry name" value="PurF_N"/>
</dbReference>
<dbReference type="AlphaFoldDB" id="A5UNY1"/>
<evidence type="ECO:0000256" key="3">
    <source>
        <dbReference type="ARBA" id="ARBA00022676"/>
    </source>
</evidence>
<dbReference type="GO" id="GO:0051539">
    <property type="term" value="F:4 iron, 4 sulfur cluster binding"/>
    <property type="evidence" value="ECO:0007669"/>
    <property type="project" value="UniProtKB-KW"/>
</dbReference>
<dbReference type="HOGENOM" id="CLU_022389_3_1_2"/>
<evidence type="ECO:0000256" key="6">
    <source>
        <dbReference type="ARBA" id="ARBA00022962"/>
    </source>
</evidence>
<keyword evidence="7 11" id="KW-0408">Iron</keyword>
<organism evidence="13 14">
    <name type="scientific">Methanobrevibacter smithii (strain ATCC 35061 / DSM 861 / OCM 144 / PS)</name>
    <dbReference type="NCBI Taxonomy" id="420247"/>
    <lineage>
        <taxon>Archaea</taxon>
        <taxon>Methanobacteriati</taxon>
        <taxon>Methanobacteriota</taxon>
        <taxon>Methanomada group</taxon>
        <taxon>Methanobacteria</taxon>
        <taxon>Methanobacteriales</taxon>
        <taxon>Methanobacteriaceae</taxon>
        <taxon>Methanobrevibacter</taxon>
    </lineage>
</organism>
<proteinExistence type="inferred from homology"/>
<dbReference type="Proteomes" id="UP000001992">
    <property type="component" value="Chromosome"/>
</dbReference>
<evidence type="ECO:0000256" key="10">
    <source>
        <dbReference type="PIRSR" id="PIRSR000485-2"/>
    </source>
</evidence>
<dbReference type="KEGG" id="msi:Msm_1704"/>
<dbReference type="GeneID" id="78818347"/>
<dbReference type="NCBIfam" id="TIGR01134">
    <property type="entry name" value="purF"/>
    <property type="match status" value="1"/>
</dbReference>
<evidence type="ECO:0000256" key="7">
    <source>
        <dbReference type="HAMAP-Rule" id="MF_01931"/>
    </source>
</evidence>
<comment type="pathway">
    <text evidence="1 7 8">Purine metabolism; IMP biosynthesis via de novo pathway; N(1)-(5-phospho-D-ribosyl)glycinamide from 5-phospho-alpha-D-ribose 1-diphosphate: step 1/2.</text>
</comment>
<dbReference type="PATRIC" id="fig|420247.28.peg.1693"/>
<feature type="binding site" evidence="7 11">
    <location>
        <position position="456"/>
    </location>
    <ligand>
        <name>[4Fe-4S] cluster</name>
        <dbReference type="ChEBI" id="CHEBI:49883"/>
    </ligand>
</feature>
<sequence length="480" mass="53491">MIYGRLSMQGEMQDKCGVVGIHSVDDSKDVSSLIYYCLYALQHRGQESAGMATFSPDKGLNYYCGMGLVTDVFKDYEINNLQGNMAIGHVRYSTTGESKLENSQPFVTDFDDGFIAMAHNGDIVNSDELRRELIREGYEFKSGTDSEVICYMLRKEHYSNGKSIIESIEAVSKKLVGSYALTILVNGDLYGVRDSAGMKPLAIAKRGDDFIIASETVAFDVINAKFIRDVKPGEVIYFENNEIQSYMLELADTTSLAHCMFEYVYFARPDSTIDEVNVYQTRLNIGKQLYEQFPIDADVIIPVPDSSIPAAIGYSRASGITYGEGLIKNRYVGRTFIMPTQEERELAVRLKLNPIKEAIKGKKIVLIDDSIVRGTTSKSLIDFVKEAEPAEIHFLVGCPPVVAPCFYGVAMASKKELIAANYSIEEIRQQLDIDTLGYISLESLVKAIGMPKEDLCLGCLNECYPTELPDDIEAETYYKP</sequence>
<dbReference type="CDD" id="cd00715">
    <property type="entry name" value="GPATase_N"/>
    <property type="match status" value="1"/>
</dbReference>
<keyword evidence="7" id="KW-0004">4Fe-4S</keyword>
<evidence type="ECO:0000256" key="5">
    <source>
        <dbReference type="ARBA" id="ARBA00022755"/>
    </source>
</evidence>
<dbReference type="Pfam" id="PF00156">
    <property type="entry name" value="Pribosyltran"/>
    <property type="match status" value="1"/>
</dbReference>
<dbReference type="CDD" id="cd06223">
    <property type="entry name" value="PRTases_typeI"/>
    <property type="match status" value="1"/>
</dbReference>
<dbReference type="GO" id="GO:0004044">
    <property type="term" value="F:amidophosphoribosyltransferase activity"/>
    <property type="evidence" value="ECO:0007669"/>
    <property type="project" value="UniProtKB-UniRule"/>
</dbReference>
<dbReference type="eggNOG" id="arCOG00093">
    <property type="taxonomic scope" value="Archaea"/>
</dbReference>
<dbReference type="PROSITE" id="PS51278">
    <property type="entry name" value="GATASE_TYPE_2"/>
    <property type="match status" value="1"/>
</dbReference>
<comment type="cofactor">
    <cofactor evidence="7 10">
        <name>Mg(2+)</name>
        <dbReference type="ChEBI" id="CHEBI:18420"/>
    </cofactor>
    <text evidence="7 10">Binds 1 Mg(2+) ion per subunit.</text>
</comment>
<dbReference type="GO" id="GO:0000287">
    <property type="term" value="F:magnesium ion binding"/>
    <property type="evidence" value="ECO:0007669"/>
    <property type="project" value="UniProtKB-UniRule"/>
</dbReference>
<evidence type="ECO:0000313" key="13">
    <source>
        <dbReference type="EMBL" id="ABQ87909.1"/>
    </source>
</evidence>
<reference evidence="13 14" key="1">
    <citation type="journal article" date="2007" name="Proc. Natl. Acad. Sci. U.S.A.">
        <title>Genomic and metabolic adaptations of Methanobrevibacter smithii to the human gut.</title>
        <authorList>
            <person name="Samuel B.S."/>
            <person name="Hansen E.E."/>
            <person name="Manchester J.K."/>
            <person name="Coutinho P.M."/>
            <person name="Henrissat B."/>
            <person name="Fulton R."/>
            <person name="Latreille P."/>
            <person name="Kim K."/>
            <person name="Wilson R.K."/>
            <person name="Gordon J.I."/>
        </authorList>
    </citation>
    <scope>NUCLEOTIDE SEQUENCE [LARGE SCALE GENOMIC DNA]</scope>
    <source>
        <strain evidence="14">ATCC 35061 / DSM 861 / OCM 144 / PS</strain>
    </source>
</reference>
<feature type="binding site" evidence="7 10">
    <location>
        <position position="368"/>
    </location>
    <ligand>
        <name>Mg(2+)</name>
        <dbReference type="ChEBI" id="CHEBI:18420"/>
    </ligand>
</feature>
<evidence type="ECO:0000259" key="12">
    <source>
        <dbReference type="PROSITE" id="PS51278"/>
    </source>
</evidence>
<feature type="binding site" evidence="7 11">
    <location>
        <position position="459"/>
    </location>
    <ligand>
        <name>[4Fe-4S] cluster</name>
        <dbReference type="ChEBI" id="CHEBI:49883"/>
    </ligand>
</feature>
<dbReference type="PIRSF" id="PIRSF000485">
    <property type="entry name" value="Amd_phspho_trans"/>
    <property type="match status" value="1"/>
</dbReference>
<dbReference type="HAMAP" id="MF_01931">
    <property type="entry name" value="PurF"/>
    <property type="match status" value="1"/>
</dbReference>
<dbReference type="Pfam" id="PF13537">
    <property type="entry name" value="GATase_7"/>
    <property type="match status" value="1"/>
</dbReference>
<dbReference type="PANTHER" id="PTHR11907">
    <property type="entry name" value="AMIDOPHOSPHORIBOSYLTRANSFERASE"/>
    <property type="match status" value="1"/>
</dbReference>
<evidence type="ECO:0000256" key="4">
    <source>
        <dbReference type="ARBA" id="ARBA00022679"/>
    </source>
</evidence>
<keyword evidence="14" id="KW-1185">Reference proteome</keyword>
<dbReference type="EC" id="2.4.2.14" evidence="7"/>
<feature type="domain" description="Glutamine amidotransferase type-2" evidence="12">
    <location>
        <begin position="16"/>
        <end position="241"/>
    </location>
</feature>
<keyword evidence="7 11" id="KW-0411">Iron-sulfur</keyword>
<dbReference type="EMBL" id="CP000678">
    <property type="protein sequence ID" value="ABQ87909.1"/>
    <property type="molecule type" value="Genomic_DNA"/>
</dbReference>
<dbReference type="RefSeq" id="WP_011954709.1">
    <property type="nucleotide sequence ID" value="NC_009515.1"/>
</dbReference>
<keyword evidence="7 10" id="KW-0460">Magnesium</keyword>
<protein>
    <recommendedName>
        <fullName evidence="7">Amidophosphoribosyltransferase</fullName>
        <shortName evidence="7">ATase</shortName>
        <ecNumber evidence="7">2.4.2.14</ecNumber>
    </recommendedName>
    <alternativeName>
        <fullName evidence="7">Glutamine phosphoribosylpyrophosphate amidotransferase</fullName>
        <shortName evidence="7">GPATase</shortName>
    </alternativeName>
</protein>
<keyword evidence="7 10" id="KW-0479">Metal-binding</keyword>
<dbReference type="Gene3D" id="3.60.20.10">
    <property type="entry name" value="Glutamine Phosphoribosylpyrophosphate, subunit 1, domain 1"/>
    <property type="match status" value="1"/>
</dbReference>
<dbReference type="Gene3D" id="3.40.50.2020">
    <property type="match status" value="1"/>
</dbReference>
<feature type="binding site" evidence="7 11">
    <location>
        <position position="405"/>
    </location>
    <ligand>
        <name>[4Fe-4S] cluster</name>
        <dbReference type="ChEBI" id="CHEBI:49883"/>
    </ligand>
</feature>
<dbReference type="GO" id="GO:0009113">
    <property type="term" value="P:purine nucleobase biosynthetic process"/>
    <property type="evidence" value="ECO:0007669"/>
    <property type="project" value="UniProtKB-UniRule"/>
</dbReference>
<dbReference type="InterPro" id="IPR017932">
    <property type="entry name" value="GATase_2_dom"/>
</dbReference>
<comment type="catalytic activity">
    <reaction evidence="7 8">
        <text>5-phospho-beta-D-ribosylamine + L-glutamate + diphosphate = 5-phospho-alpha-D-ribose 1-diphosphate + L-glutamine + H2O</text>
        <dbReference type="Rhea" id="RHEA:14905"/>
        <dbReference type="ChEBI" id="CHEBI:15377"/>
        <dbReference type="ChEBI" id="CHEBI:29985"/>
        <dbReference type="ChEBI" id="CHEBI:33019"/>
        <dbReference type="ChEBI" id="CHEBI:58017"/>
        <dbReference type="ChEBI" id="CHEBI:58359"/>
        <dbReference type="ChEBI" id="CHEBI:58681"/>
        <dbReference type="EC" id="2.4.2.14"/>
    </reaction>
</comment>
<keyword evidence="3 7" id="KW-0328">Glycosyltransferase</keyword>
<name>A5UNY1_METS3</name>
<keyword evidence="5 7" id="KW-0658">Purine biosynthesis</keyword>
<dbReference type="SUPFAM" id="SSF56235">
    <property type="entry name" value="N-terminal nucleophile aminohydrolases (Ntn hydrolases)"/>
    <property type="match status" value="1"/>
</dbReference>
<evidence type="ECO:0000256" key="1">
    <source>
        <dbReference type="ARBA" id="ARBA00005209"/>
    </source>
</evidence>
<feature type="active site" description="Nucleophile" evidence="7 9">
    <location>
        <position position="16"/>
    </location>
</feature>
<feature type="binding site" evidence="7 10">
    <location>
        <position position="369"/>
    </location>
    <ligand>
        <name>Mg(2+)</name>
        <dbReference type="ChEBI" id="CHEBI:18420"/>
    </ligand>
</feature>
<keyword evidence="4 7" id="KW-0808">Transferase</keyword>
<evidence type="ECO:0000256" key="8">
    <source>
        <dbReference type="PIRNR" id="PIRNR000485"/>
    </source>
</evidence>
<comment type="function">
    <text evidence="7">Catalyzes the formation of phosphoribosylamine from phosphoribosylpyrophosphate (PRPP) and glutamine.</text>
</comment>
<dbReference type="STRING" id="420247.Msm_1704"/>
<evidence type="ECO:0000256" key="2">
    <source>
        <dbReference type="ARBA" id="ARBA00010138"/>
    </source>
</evidence>
<evidence type="ECO:0000256" key="11">
    <source>
        <dbReference type="PIRSR" id="PIRSR000485-3"/>
    </source>
</evidence>
<evidence type="ECO:0000256" key="9">
    <source>
        <dbReference type="PIRSR" id="PIRSR000485-1"/>
    </source>
</evidence>
<keyword evidence="6 7" id="KW-0315">Glutamine amidotransferase</keyword>
<dbReference type="InterPro" id="IPR005854">
    <property type="entry name" value="PurF"/>
</dbReference>
<dbReference type="GO" id="GO:0006189">
    <property type="term" value="P:'de novo' IMP biosynthetic process"/>
    <property type="evidence" value="ECO:0007669"/>
    <property type="project" value="UniProtKB-UniRule"/>
</dbReference>
<comment type="similarity">
    <text evidence="2 7 8">In the C-terminal section; belongs to the purine/pyrimidine phosphoribosyltransferase family.</text>
</comment>
<accession>A5UNY1</accession>
<dbReference type="SUPFAM" id="SSF53271">
    <property type="entry name" value="PRTase-like"/>
    <property type="match status" value="1"/>
</dbReference>
<feature type="binding site" evidence="7 11">
    <location>
        <position position="259"/>
    </location>
    <ligand>
        <name>[4Fe-4S] cluster</name>
        <dbReference type="ChEBI" id="CHEBI:49883"/>
    </ligand>
</feature>
<dbReference type="InterPro" id="IPR029057">
    <property type="entry name" value="PRTase-like"/>
</dbReference>